<evidence type="ECO:0000313" key="4">
    <source>
        <dbReference type="EMBL" id="TCK47684.1"/>
    </source>
</evidence>
<dbReference type="PROSITE" id="PS51371">
    <property type="entry name" value="CBS"/>
    <property type="match status" value="2"/>
</dbReference>
<dbReference type="InterPro" id="IPR000644">
    <property type="entry name" value="CBS_dom"/>
</dbReference>
<evidence type="ECO:0000256" key="1">
    <source>
        <dbReference type="ARBA" id="ARBA00023122"/>
    </source>
</evidence>
<dbReference type="PANTHER" id="PTHR43080">
    <property type="entry name" value="CBS DOMAIN-CONTAINING PROTEIN CBSX3, MITOCHONDRIAL"/>
    <property type="match status" value="1"/>
</dbReference>
<dbReference type="AlphaFoldDB" id="A0A4R1JAZ3"/>
<evidence type="ECO:0000259" key="3">
    <source>
        <dbReference type="PROSITE" id="PS51371"/>
    </source>
</evidence>
<dbReference type="Pfam" id="PF00571">
    <property type="entry name" value="CBS"/>
    <property type="match status" value="2"/>
</dbReference>
<dbReference type="OrthoDB" id="9790355at2"/>
<dbReference type="InterPro" id="IPR044729">
    <property type="entry name" value="CBS_bac"/>
</dbReference>
<protein>
    <submittedName>
        <fullName evidence="4">CBS domain-containing protein</fullName>
    </submittedName>
</protein>
<dbReference type="SMART" id="SM00116">
    <property type="entry name" value="CBS"/>
    <property type="match status" value="2"/>
</dbReference>
<feature type="domain" description="CBS" evidence="3">
    <location>
        <begin position="10"/>
        <end position="69"/>
    </location>
</feature>
<name>A0A4R1JAZ3_9GAMM</name>
<dbReference type="Proteomes" id="UP000295565">
    <property type="component" value="Unassembled WGS sequence"/>
</dbReference>
<keyword evidence="1 2" id="KW-0129">CBS domain</keyword>
<dbReference type="EMBL" id="SMGD01000014">
    <property type="protein sequence ID" value="TCK47684.1"/>
    <property type="molecule type" value="Genomic_DNA"/>
</dbReference>
<dbReference type="RefSeq" id="WP_131913485.1">
    <property type="nucleotide sequence ID" value="NZ_OU594967.1"/>
</dbReference>
<sequence>MESILVRDYMLPQPVIFHPQQPLTEVVNELMQHNQIGGPVCDAQLHVVGWISEQDCVHRLLDDTYHCESVSLVDDVMRKDVLTVDPQMSIVELAQMITGQKPKMYPVVEQDKLIGIITRREVLKAISAQLDSCFVHKK</sequence>
<feature type="domain" description="CBS" evidence="3">
    <location>
        <begin position="77"/>
        <end position="132"/>
    </location>
</feature>
<dbReference type="CDD" id="cd04629">
    <property type="entry name" value="CBS_pair_bac"/>
    <property type="match status" value="1"/>
</dbReference>
<dbReference type="Gene3D" id="3.10.580.10">
    <property type="entry name" value="CBS-domain"/>
    <property type="match status" value="1"/>
</dbReference>
<reference evidence="4 5" key="1">
    <citation type="submission" date="2019-03" db="EMBL/GenBank/DDBJ databases">
        <title>Genomic Encyclopedia of Type Strains, Phase IV (KMG-IV): sequencing the most valuable type-strain genomes for metagenomic binning, comparative biology and taxonomic classification.</title>
        <authorList>
            <person name="Goeker M."/>
        </authorList>
    </citation>
    <scope>NUCLEOTIDE SEQUENCE [LARGE SCALE GENOMIC DNA]</scope>
    <source>
        <strain evidence="4 5">DSM 18577</strain>
    </source>
</reference>
<gene>
    <name evidence="4" type="ORF">EV690_2729</name>
</gene>
<dbReference type="InterPro" id="IPR051257">
    <property type="entry name" value="Diverse_CBS-Domain"/>
</dbReference>
<organism evidence="4 5">
    <name type="scientific">Celerinatantimonas diazotrophica</name>
    <dbReference type="NCBI Taxonomy" id="412034"/>
    <lineage>
        <taxon>Bacteria</taxon>
        <taxon>Pseudomonadati</taxon>
        <taxon>Pseudomonadota</taxon>
        <taxon>Gammaproteobacteria</taxon>
        <taxon>Celerinatantimonadaceae</taxon>
        <taxon>Celerinatantimonas</taxon>
    </lineage>
</organism>
<proteinExistence type="predicted"/>
<evidence type="ECO:0000313" key="5">
    <source>
        <dbReference type="Proteomes" id="UP000295565"/>
    </source>
</evidence>
<dbReference type="InterPro" id="IPR046342">
    <property type="entry name" value="CBS_dom_sf"/>
</dbReference>
<keyword evidence="5" id="KW-1185">Reference proteome</keyword>
<evidence type="ECO:0000256" key="2">
    <source>
        <dbReference type="PROSITE-ProRule" id="PRU00703"/>
    </source>
</evidence>
<dbReference type="SUPFAM" id="SSF54631">
    <property type="entry name" value="CBS-domain pair"/>
    <property type="match status" value="1"/>
</dbReference>
<dbReference type="PANTHER" id="PTHR43080:SF2">
    <property type="entry name" value="CBS DOMAIN-CONTAINING PROTEIN"/>
    <property type="match status" value="1"/>
</dbReference>
<comment type="caution">
    <text evidence="4">The sequence shown here is derived from an EMBL/GenBank/DDBJ whole genome shotgun (WGS) entry which is preliminary data.</text>
</comment>
<accession>A0A4R1JAZ3</accession>